<evidence type="ECO:0000313" key="1">
    <source>
        <dbReference type="EMBL" id="QJA89145.1"/>
    </source>
</evidence>
<accession>A0A6M3XYT2</accession>
<name>A0A6M3XYT2_9ZZZZ</name>
<gene>
    <name evidence="1" type="ORF">MM415B02600_0003</name>
    <name evidence="2" type="ORF">TM448B02995_0009</name>
</gene>
<dbReference type="CDD" id="cd00093">
    <property type="entry name" value="HTH_XRE"/>
    <property type="match status" value="1"/>
</dbReference>
<reference evidence="2" key="1">
    <citation type="submission" date="2020-03" db="EMBL/GenBank/DDBJ databases">
        <title>The deep terrestrial virosphere.</title>
        <authorList>
            <person name="Holmfeldt K."/>
            <person name="Nilsson E."/>
            <person name="Simone D."/>
            <person name="Lopez-Fernandez M."/>
            <person name="Wu X."/>
            <person name="de Brujin I."/>
            <person name="Lundin D."/>
            <person name="Andersson A."/>
            <person name="Bertilsson S."/>
            <person name="Dopson M."/>
        </authorList>
    </citation>
    <scope>NUCLEOTIDE SEQUENCE</scope>
    <source>
        <strain evidence="1">MM415B02600</strain>
        <strain evidence="2">TM448B02995</strain>
    </source>
</reference>
<dbReference type="InterPro" id="IPR010982">
    <property type="entry name" value="Lambda_DNA-bd_dom_sf"/>
</dbReference>
<protein>
    <submittedName>
        <fullName evidence="2">Putative excise</fullName>
    </submittedName>
</protein>
<dbReference type="EMBL" id="MT144980">
    <property type="protein sequence ID" value="QJI02178.1"/>
    <property type="molecule type" value="Genomic_DNA"/>
</dbReference>
<evidence type="ECO:0000313" key="2">
    <source>
        <dbReference type="EMBL" id="QJI02178.1"/>
    </source>
</evidence>
<dbReference type="GO" id="GO:0003677">
    <property type="term" value="F:DNA binding"/>
    <property type="evidence" value="ECO:0007669"/>
    <property type="project" value="InterPro"/>
</dbReference>
<dbReference type="Gene3D" id="1.10.260.40">
    <property type="entry name" value="lambda repressor-like DNA-binding domains"/>
    <property type="match status" value="1"/>
</dbReference>
<dbReference type="SUPFAM" id="SSF47413">
    <property type="entry name" value="lambda repressor-like DNA-binding domains"/>
    <property type="match status" value="1"/>
</dbReference>
<dbReference type="InterPro" id="IPR001387">
    <property type="entry name" value="Cro/C1-type_HTH"/>
</dbReference>
<sequence>MGTDRKNWKIIKASSERNLKLFQVAECIGMTAPTFNRSINGKRPFTIDEKRSLSKLFRIPQKKLFAADNENE</sequence>
<organism evidence="2">
    <name type="scientific">viral metagenome</name>
    <dbReference type="NCBI Taxonomy" id="1070528"/>
    <lineage>
        <taxon>unclassified sequences</taxon>
        <taxon>metagenomes</taxon>
        <taxon>organismal metagenomes</taxon>
    </lineage>
</organism>
<proteinExistence type="predicted"/>
<dbReference type="AlphaFoldDB" id="A0A6M3XYT2"/>
<dbReference type="EMBL" id="MT142826">
    <property type="protein sequence ID" value="QJA89145.1"/>
    <property type="molecule type" value="Genomic_DNA"/>
</dbReference>